<feature type="transmembrane region" description="Helical" evidence="10">
    <location>
        <begin position="390"/>
        <end position="410"/>
    </location>
</feature>
<gene>
    <name evidence="11" type="ORF">GLS40_01405</name>
</gene>
<reference evidence="11 12" key="1">
    <citation type="submission" date="2019-11" db="EMBL/GenBank/DDBJ databases">
        <title>Pseudooceanicola pacifica sp. nov., isolated from deep-sea sediment of the Pacific Ocean.</title>
        <authorList>
            <person name="Lyu L."/>
        </authorList>
    </citation>
    <scope>NUCLEOTIDE SEQUENCE [LARGE SCALE GENOMIC DNA]</scope>
    <source>
        <strain evidence="11 12">216_PA32_1</strain>
    </source>
</reference>
<proteinExistence type="predicted"/>
<keyword evidence="6" id="KW-0630">Potassium</keyword>
<protein>
    <submittedName>
        <fullName evidence="11">Ktr system potassium transporter B</fullName>
    </submittedName>
</protein>
<comment type="caution">
    <text evidence="11">The sequence shown here is derived from an EMBL/GenBank/DDBJ whole genome shotgun (WGS) entry which is preliminary data.</text>
</comment>
<dbReference type="Pfam" id="PF02386">
    <property type="entry name" value="TrkH"/>
    <property type="match status" value="1"/>
</dbReference>
<evidence type="ECO:0000256" key="3">
    <source>
        <dbReference type="ARBA" id="ARBA00022475"/>
    </source>
</evidence>
<evidence type="ECO:0000313" key="12">
    <source>
        <dbReference type="Proteomes" id="UP000443843"/>
    </source>
</evidence>
<dbReference type="EMBL" id="WNXQ01000001">
    <property type="protein sequence ID" value="MWB76674.1"/>
    <property type="molecule type" value="Genomic_DNA"/>
</dbReference>
<evidence type="ECO:0000313" key="11">
    <source>
        <dbReference type="EMBL" id="MWB76674.1"/>
    </source>
</evidence>
<feature type="transmembrane region" description="Helical" evidence="10">
    <location>
        <begin position="333"/>
        <end position="353"/>
    </location>
</feature>
<evidence type="ECO:0000256" key="7">
    <source>
        <dbReference type="ARBA" id="ARBA00022989"/>
    </source>
</evidence>
<keyword evidence="7 10" id="KW-1133">Transmembrane helix</keyword>
<feature type="transmembrane region" description="Helical" evidence="10">
    <location>
        <begin position="279"/>
        <end position="312"/>
    </location>
</feature>
<dbReference type="InterPro" id="IPR003445">
    <property type="entry name" value="Cat_transpt"/>
</dbReference>
<feature type="transmembrane region" description="Helical" evidence="10">
    <location>
        <begin position="60"/>
        <end position="88"/>
    </location>
</feature>
<dbReference type="GO" id="GO:0015379">
    <property type="term" value="F:potassium:chloride symporter activity"/>
    <property type="evidence" value="ECO:0007669"/>
    <property type="project" value="InterPro"/>
</dbReference>
<evidence type="ECO:0000256" key="4">
    <source>
        <dbReference type="ARBA" id="ARBA00022538"/>
    </source>
</evidence>
<evidence type="ECO:0000256" key="2">
    <source>
        <dbReference type="ARBA" id="ARBA00022448"/>
    </source>
</evidence>
<organism evidence="11 12">
    <name type="scientific">Pseudooceanicola pacificus</name>
    <dbReference type="NCBI Taxonomy" id="2676438"/>
    <lineage>
        <taxon>Bacteria</taxon>
        <taxon>Pseudomonadati</taxon>
        <taxon>Pseudomonadota</taxon>
        <taxon>Alphaproteobacteria</taxon>
        <taxon>Rhodobacterales</taxon>
        <taxon>Paracoccaceae</taxon>
        <taxon>Pseudooceanicola</taxon>
    </lineage>
</organism>
<feature type="transmembrane region" description="Helical" evidence="10">
    <location>
        <begin position="175"/>
        <end position="198"/>
    </location>
</feature>
<dbReference type="PANTHER" id="PTHR32024:SF1">
    <property type="entry name" value="KTR SYSTEM POTASSIUM UPTAKE PROTEIN B"/>
    <property type="match status" value="1"/>
</dbReference>
<dbReference type="InterPro" id="IPR004772">
    <property type="entry name" value="TrkH"/>
</dbReference>
<keyword evidence="12" id="KW-1185">Reference proteome</keyword>
<keyword evidence="3" id="KW-1003">Cell membrane</keyword>
<dbReference type="NCBIfam" id="TIGR00933">
    <property type="entry name" value="2a38"/>
    <property type="match status" value="1"/>
</dbReference>
<keyword evidence="8" id="KW-0406">Ion transport</keyword>
<dbReference type="AlphaFoldDB" id="A0A844W1W1"/>
<sequence length="427" mass="45515">MLALAYGALVVIGTLLLKLPVSRTTSLSWLDALFTSTSAVTVTGLAVADTGSQFTFFGQVVIMLLIQLGGLGLMTFAVLLLTALGVSVGLPQRVVLREELGQSSLHNLVQLAGLVLRVALIIEAAGAVLLAYPFTRDMGLWPGLWAAVFHSVSAFNNAGFALWPDSLVRYVGDPVVNLVIAAQFMVGGIGFIVIGDIWQKRNWRRLTLHSKLMLTGTALLVAWGWFIIATLEWTNPATLGGLSWGDKLLASFFQGVSPRTAGFNTIDINGLHDPTALVVILLMLVGGGSTSTAGGIKVTTFIVLVLTMIAFFKRRMALQIFGRTLGVESVFRVMALTAVSLLIVMTSIFVISISHDGAIFNLGFEVASAFGTVGLTRGTTGELDTLGRCIIMAVMFIGRVGPLTLGFLLATRAVPRVRYPEGQVFLG</sequence>
<name>A0A844W1W1_9RHOB</name>
<comment type="subcellular location">
    <subcellularLocation>
        <location evidence="1">Cell membrane</location>
        <topology evidence="1">Multi-pass membrane protein</topology>
    </subcellularLocation>
</comment>
<keyword evidence="9 10" id="KW-0472">Membrane</keyword>
<accession>A0A844W1W1</accession>
<dbReference type="GO" id="GO:0005886">
    <property type="term" value="C:plasma membrane"/>
    <property type="evidence" value="ECO:0007669"/>
    <property type="project" value="UniProtKB-SubCell"/>
</dbReference>
<feature type="transmembrane region" description="Helical" evidence="10">
    <location>
        <begin position="144"/>
        <end position="163"/>
    </location>
</feature>
<evidence type="ECO:0000256" key="9">
    <source>
        <dbReference type="ARBA" id="ARBA00023136"/>
    </source>
</evidence>
<keyword evidence="5 10" id="KW-0812">Transmembrane</keyword>
<evidence type="ECO:0000256" key="1">
    <source>
        <dbReference type="ARBA" id="ARBA00004651"/>
    </source>
</evidence>
<evidence type="ECO:0000256" key="5">
    <source>
        <dbReference type="ARBA" id="ARBA00022692"/>
    </source>
</evidence>
<dbReference type="PANTHER" id="PTHR32024">
    <property type="entry name" value="TRK SYSTEM POTASSIUM UPTAKE PROTEIN TRKG-RELATED"/>
    <property type="match status" value="1"/>
</dbReference>
<keyword evidence="2" id="KW-0813">Transport</keyword>
<evidence type="ECO:0000256" key="6">
    <source>
        <dbReference type="ARBA" id="ARBA00022958"/>
    </source>
</evidence>
<keyword evidence="4" id="KW-0633">Potassium transport</keyword>
<evidence type="ECO:0000256" key="10">
    <source>
        <dbReference type="SAM" id="Phobius"/>
    </source>
</evidence>
<dbReference type="Proteomes" id="UP000443843">
    <property type="component" value="Unassembled WGS sequence"/>
</dbReference>
<evidence type="ECO:0000256" key="8">
    <source>
        <dbReference type="ARBA" id="ARBA00023065"/>
    </source>
</evidence>
<feature type="transmembrane region" description="Helical" evidence="10">
    <location>
        <begin position="108"/>
        <end position="132"/>
    </location>
</feature>
<feature type="transmembrane region" description="Helical" evidence="10">
    <location>
        <begin position="210"/>
        <end position="231"/>
    </location>
</feature>